<comment type="caution">
    <text evidence="1">The sequence shown here is derived from an EMBL/GenBank/DDBJ whole genome shotgun (WGS) entry which is preliminary data.</text>
</comment>
<dbReference type="EMBL" id="JAAMPU010000106">
    <property type="protein sequence ID" value="NMH28681.1"/>
    <property type="molecule type" value="Genomic_DNA"/>
</dbReference>
<sequence>MEKVGIVFSSRPDVLNSVGLREKWNALLKNRNDSISVNPVIIRKSIDDETNRPYYFLFAQSEDSRLKMAQLLYREKRDLYIDAKEPEIVICDCEDYSPRRVDGKWVCYSAEGGNECELEVIAAENKRTASR</sequence>
<evidence type="ECO:0000313" key="2">
    <source>
        <dbReference type="Proteomes" id="UP000712080"/>
    </source>
</evidence>
<reference evidence="1" key="1">
    <citation type="submission" date="2020-02" db="EMBL/GenBank/DDBJ databases">
        <title>Flavobacterium sp. genome.</title>
        <authorList>
            <person name="Jung H.S."/>
            <person name="Baek J.H."/>
            <person name="Jeon C.O."/>
        </authorList>
    </citation>
    <scope>NUCLEOTIDE SEQUENCE</scope>
    <source>
        <strain evidence="1">SE-s28</strain>
    </source>
</reference>
<dbReference type="RefSeq" id="WP_169527784.1">
    <property type="nucleotide sequence ID" value="NZ_JAAMPU010000106.1"/>
</dbReference>
<organism evidence="1 2">
    <name type="scientific">Flavobacterium silvaticum</name>
    <dbReference type="NCBI Taxonomy" id="1852020"/>
    <lineage>
        <taxon>Bacteria</taxon>
        <taxon>Pseudomonadati</taxon>
        <taxon>Bacteroidota</taxon>
        <taxon>Flavobacteriia</taxon>
        <taxon>Flavobacteriales</taxon>
        <taxon>Flavobacteriaceae</taxon>
        <taxon>Flavobacterium</taxon>
    </lineage>
</organism>
<dbReference type="Proteomes" id="UP000712080">
    <property type="component" value="Unassembled WGS sequence"/>
</dbReference>
<protein>
    <submittedName>
        <fullName evidence="1">Uncharacterized protein</fullName>
    </submittedName>
</protein>
<proteinExistence type="predicted"/>
<keyword evidence="2" id="KW-1185">Reference proteome</keyword>
<dbReference type="AlphaFoldDB" id="A0A972FMD6"/>
<gene>
    <name evidence="1" type="ORF">G6047_11620</name>
</gene>
<name>A0A972FMD6_9FLAO</name>
<accession>A0A972FMD6</accession>
<evidence type="ECO:0000313" key="1">
    <source>
        <dbReference type="EMBL" id="NMH28681.1"/>
    </source>
</evidence>